<evidence type="ECO:0000313" key="2">
    <source>
        <dbReference type="Proteomes" id="UP000177596"/>
    </source>
</evidence>
<evidence type="ECO:0000313" key="1">
    <source>
        <dbReference type="EMBL" id="OGM88929.1"/>
    </source>
</evidence>
<sequence>METIEQLEKRPWWGYLGSDLQKLLATSEFIYRAVESWGVDLPGGKREFSDYSFVVFPAAKAYEGFLKKLFFDLNFITEEDYYGKHFRIGKALNPSLPKELRRVGVYDKIVQHCQGEGLAEKLWDAWRLSRNLTFHWFPNEKNAVTLPEAGERVEMIIDAIDQSFKECNIK</sequence>
<reference evidence="1 2" key="1">
    <citation type="journal article" date="2016" name="Nat. Commun.">
        <title>Thousands of microbial genomes shed light on interconnected biogeochemical processes in an aquifer system.</title>
        <authorList>
            <person name="Anantharaman K."/>
            <person name="Brown C.T."/>
            <person name="Hug L.A."/>
            <person name="Sharon I."/>
            <person name="Castelle C.J."/>
            <person name="Probst A.J."/>
            <person name="Thomas B.C."/>
            <person name="Singh A."/>
            <person name="Wilkins M.J."/>
            <person name="Karaoz U."/>
            <person name="Brodie E.L."/>
            <person name="Williams K.H."/>
            <person name="Hubbard S.S."/>
            <person name="Banfield J.F."/>
        </authorList>
    </citation>
    <scope>NUCLEOTIDE SEQUENCE [LARGE SCALE GENOMIC DNA]</scope>
</reference>
<dbReference type="Proteomes" id="UP000177596">
    <property type="component" value="Unassembled WGS sequence"/>
</dbReference>
<evidence type="ECO:0008006" key="3">
    <source>
        <dbReference type="Google" id="ProtNLM"/>
    </source>
</evidence>
<name>A0A1F8DLQ1_9BACT</name>
<protein>
    <recommendedName>
        <fullName evidence="3">Bacterial toxin RNase RnlA/LsoA DBD domain-containing protein</fullName>
    </recommendedName>
</protein>
<gene>
    <name evidence="1" type="ORF">A2573_02315</name>
</gene>
<comment type="caution">
    <text evidence="1">The sequence shown here is derived from an EMBL/GenBank/DDBJ whole genome shotgun (WGS) entry which is preliminary data.</text>
</comment>
<proteinExistence type="predicted"/>
<dbReference type="EMBL" id="MGIL01000001">
    <property type="protein sequence ID" value="OGM88929.1"/>
    <property type="molecule type" value="Genomic_DNA"/>
</dbReference>
<organism evidence="1 2">
    <name type="scientific">Candidatus Woesebacteria bacterium RIFOXYD1_FULL_43_18</name>
    <dbReference type="NCBI Taxonomy" id="1802551"/>
    <lineage>
        <taxon>Bacteria</taxon>
        <taxon>Candidatus Woeseibacteriota</taxon>
    </lineage>
</organism>
<accession>A0A1F8DLQ1</accession>
<dbReference type="AlphaFoldDB" id="A0A1F8DLQ1"/>